<dbReference type="GO" id="GO:0004672">
    <property type="term" value="F:protein kinase activity"/>
    <property type="evidence" value="ECO:0007669"/>
    <property type="project" value="InterPro"/>
</dbReference>
<dbReference type="AlphaFoldDB" id="B7PVA5"/>
<dbReference type="PROSITE" id="PS50011">
    <property type="entry name" value="PROTEIN_KINASE_DOM"/>
    <property type="match status" value="1"/>
</dbReference>
<evidence type="ECO:0000313" key="2">
    <source>
        <dbReference type="EMBL" id="EEC10527.1"/>
    </source>
</evidence>
<dbReference type="InterPro" id="IPR000719">
    <property type="entry name" value="Prot_kinase_dom"/>
</dbReference>
<dbReference type="EMBL" id="DS798336">
    <property type="protein sequence ID" value="EEC10527.1"/>
    <property type="molecule type" value="Genomic_DNA"/>
</dbReference>
<dbReference type="STRING" id="6945.B7PVA5"/>
<dbReference type="InterPro" id="IPR050122">
    <property type="entry name" value="RTK"/>
</dbReference>
<reference evidence="2" key="1">
    <citation type="submission" date="2008-03" db="EMBL/GenBank/DDBJ databases">
        <title>Annotation of Ixodes scapularis.</title>
        <authorList>
            <consortium name="Ixodes scapularis Genome Project Consortium"/>
            <person name="Caler E."/>
            <person name="Hannick L.I."/>
            <person name="Bidwell S."/>
            <person name="Joardar V."/>
            <person name="Thiagarajan M."/>
            <person name="Amedeo P."/>
            <person name="Galinsky K.J."/>
            <person name="Schobel S."/>
            <person name="Inman J."/>
            <person name="Hostetler J."/>
            <person name="Miller J."/>
            <person name="Hammond M."/>
            <person name="Megy K."/>
            <person name="Lawson D."/>
            <person name="Kodira C."/>
            <person name="Sutton G."/>
            <person name="Meyer J."/>
            <person name="Hill C.A."/>
            <person name="Birren B."/>
            <person name="Nene V."/>
            <person name="Collins F."/>
            <person name="Alarcon-Chaidez F."/>
            <person name="Wikel S."/>
            <person name="Strausberg R."/>
        </authorList>
    </citation>
    <scope>NUCLEOTIDE SEQUENCE [LARGE SCALE GENOMIC DNA]</scope>
    <source>
        <strain evidence="2">Wikel colony</strain>
    </source>
</reference>
<protein>
    <recommendedName>
        <fullName evidence="1">Protein kinase domain-containing protein</fullName>
    </recommendedName>
</protein>
<proteinExistence type="predicted"/>
<dbReference type="Gene3D" id="3.30.200.20">
    <property type="entry name" value="Phosphorylase Kinase, domain 1"/>
    <property type="match status" value="1"/>
</dbReference>
<dbReference type="InterPro" id="IPR001245">
    <property type="entry name" value="Ser-Thr/Tyr_kinase_cat_dom"/>
</dbReference>
<gene>
    <name evidence="2" type="ORF">IscW_ISCW007406</name>
</gene>
<dbReference type="SUPFAM" id="SSF56112">
    <property type="entry name" value="Protein kinase-like (PK-like)"/>
    <property type="match status" value="1"/>
</dbReference>
<dbReference type="VEuPathDB" id="VectorBase:ISCI007406"/>
<feature type="non-terminal residue" evidence="2">
    <location>
        <position position="63"/>
    </location>
</feature>
<feature type="domain" description="Protein kinase" evidence="1">
    <location>
        <begin position="1"/>
        <end position="63"/>
    </location>
</feature>
<accession>B7PVA5</accession>
<dbReference type="GO" id="GO:0005524">
    <property type="term" value="F:ATP binding"/>
    <property type="evidence" value="ECO:0007669"/>
    <property type="project" value="InterPro"/>
</dbReference>
<dbReference type="PaxDb" id="6945-B7PVA5"/>
<feature type="non-terminal residue" evidence="2">
    <location>
        <position position="1"/>
    </location>
</feature>
<dbReference type="InterPro" id="IPR011009">
    <property type="entry name" value="Kinase-like_dom_sf"/>
</dbReference>
<dbReference type="VEuPathDB" id="VectorBase:ISCW007406"/>
<evidence type="ECO:0000259" key="1">
    <source>
        <dbReference type="PROSITE" id="PS50011"/>
    </source>
</evidence>
<dbReference type="Pfam" id="PF07714">
    <property type="entry name" value="PK_Tyr_Ser-Thr"/>
    <property type="match status" value="1"/>
</dbReference>
<dbReference type="PANTHER" id="PTHR24416:SF620">
    <property type="entry name" value="TYROSINE-PROTEIN KINASE RECEPTOR TORSO"/>
    <property type="match status" value="1"/>
</dbReference>
<name>B7PVA5_IXOSC</name>
<dbReference type="PANTHER" id="PTHR24416">
    <property type="entry name" value="TYROSINE-PROTEIN KINASE RECEPTOR"/>
    <property type="match status" value="1"/>
</dbReference>
<organism>
    <name type="scientific">Ixodes scapularis</name>
    <name type="common">Black-legged tick</name>
    <name type="synonym">Deer tick</name>
    <dbReference type="NCBI Taxonomy" id="6945"/>
    <lineage>
        <taxon>Eukaryota</taxon>
        <taxon>Metazoa</taxon>
        <taxon>Ecdysozoa</taxon>
        <taxon>Arthropoda</taxon>
        <taxon>Chelicerata</taxon>
        <taxon>Arachnida</taxon>
        <taxon>Acari</taxon>
        <taxon>Parasitiformes</taxon>
        <taxon>Ixodida</taxon>
        <taxon>Ixodoidea</taxon>
        <taxon>Ixodidae</taxon>
        <taxon>Ixodinae</taxon>
        <taxon>Ixodes</taxon>
    </lineage>
</organism>
<sequence>SFTPEEKRGLLQEIELLKLVGPHPNIVSLRACCTSGSVMALLLEYCPLGDLKTYLTKIRRRNK</sequence>